<sequence length="1248" mass="130299">DLENTTEAAKGRIVLDAGAVIDVSGTKHISADISRNVQEMSVQSFELRDSPYQKDGILKGQTVYIDVRADTDIVDTSGAVARFQRTIEERLGTGGEVNFTSSGSVIINSGATVDISGGSIDYQSGFINTTKLITEYGQVVDISDADPNQRYAAIFGVVTETHEKWGVTQVWDNRGMLGQGRFEEGYTQGLDAGNLNISAAKTLFNGELVAGSVASTYQRSSEAVAFGGSLTVDMTPYINNETEVNQAQNVIFQTAADTTVIGVDDHFPSGKTRPNDLILSTGLLNRSGVEKLTIKTQGAVTVAGDAKLALPEHGELDIEAGKINVWGDIDSAGGTIDLTSKQEYAAQVPNLAGTINIGENAELNVSGRWINDFALGEVDPTEAIAIDGGEITLASQSDLTINKGAELKADGGAWLNISQELTAGTGGAISLSADSTGNANLANVVLKGHVSASGLEQGGRLSIASSEIHIGNNDPNLSGLQLAVNNGQFAFNKDAGFSEIELTSTLGDLTVSADTKLNLVQQNNILQGDFLQQASARSLDGFSQMKTLPDYLRNGVDLSLTALTDLKLETGSRIQADNNATIALQTSAGGIFVDGAISAPSGAINMAIKADSGLEYDASQAIWLGEHAELSTAGAVVTHPSNGLGFRAGEVLAGGEINLTTERGYIILEQGSKLDVSGTQAEFDLTVADNSTSGFHYQATTVGSDAGKITLSASEGAVLDGQLTGRAGSNTNEAGRLDIALDRTLRNVNPDRPLADTDIAINVVQHDKTLLDADAQFGDVISSTHTGHIEVSADEIAAGGFSDLHLNVRNDPNAISNPSAAANEQVPYTGSVDFVGDVTLSAAKSIDIDSNLITWSADATKSNAANVTLNTAYLKLGSSLDREVDDNRSVETGAGVLTANSTWTELIGASLWNGFSEINLNSSNDLRVTGLLSASGSNDTRDYAGEMLTAANINISASQVYPTTLSKFTFAIENNANGTLAINNSGHSASAPLSAAGQLTLSAPNIVQNGVVKAPFGTINLLASNTLTLGANSTTSVSGNGQLIPFGLIQGSLDWIYPLDSTRNLVFSTPPEKQLALSAPSIVIEKGGVVDVSGGGDLYAYEFLPGSGGSYDYLDMNSASYQGGFAVVPSLDSDLAPYDPLQSTGFDYAIGSKVYLSGVGDLPAGEYTILPAHYALLPGAYLVTPQSNSVDQARTTYSTAGLPVVSGYFLNAGSGSKDSRTSGFLVETGNQIRRRSEYDEQKADTFLR</sequence>
<keyword evidence="2" id="KW-1185">Reference proteome</keyword>
<evidence type="ECO:0000313" key="1">
    <source>
        <dbReference type="EMBL" id="KJV07434.1"/>
    </source>
</evidence>
<dbReference type="Proteomes" id="UP000033684">
    <property type="component" value="Unassembled WGS sequence"/>
</dbReference>
<evidence type="ECO:0000313" key="2">
    <source>
        <dbReference type="Proteomes" id="UP000033684"/>
    </source>
</evidence>
<reference evidence="1 2" key="2">
    <citation type="journal article" date="2016" name="Microb. Ecol.">
        <title>Genome Characteristics of a Novel Type I Methanotroph (Sn10-6) Isolated from a Flooded Indian Rice Field.</title>
        <authorList>
            <person name="Rahalkar M.C."/>
            <person name="Pandit P.S."/>
            <person name="Dhakephalkar P.K."/>
            <person name="Pore S."/>
            <person name="Arora P."/>
            <person name="Kapse N."/>
        </authorList>
    </citation>
    <scope>NUCLEOTIDE SEQUENCE [LARGE SCALE GENOMIC DNA]</scope>
    <source>
        <strain evidence="1 2">Sn10-6</strain>
    </source>
</reference>
<proteinExistence type="predicted"/>
<reference evidence="2" key="1">
    <citation type="submission" date="2015-03" db="EMBL/GenBank/DDBJ databases">
        <title>Draft genome sequence of a novel methanotroph (Sn10-6) isolated from flooded ricefield rhizosphere in India.</title>
        <authorList>
            <person name="Pandit P.S."/>
            <person name="Pore S.D."/>
            <person name="Arora P."/>
            <person name="Kapse N.G."/>
            <person name="Dhakephalkar P.K."/>
            <person name="Rahalkar M.C."/>
        </authorList>
    </citation>
    <scope>NUCLEOTIDE SEQUENCE [LARGE SCALE GENOMIC DNA]</scope>
    <source>
        <strain evidence="2">Sn10-6</strain>
    </source>
</reference>
<gene>
    <name evidence="1" type="ORF">VZ94_04710</name>
</gene>
<dbReference type="AlphaFoldDB" id="A0A0F3IPA6"/>
<protein>
    <recommendedName>
        <fullName evidence="3">Filamentous haemagglutinin FhaB/tRNA nuclease CdiA-like TPS domain-containing protein</fullName>
    </recommendedName>
</protein>
<feature type="non-terminal residue" evidence="1">
    <location>
        <position position="1"/>
    </location>
</feature>
<organism evidence="1 2">
    <name type="scientific">Methylocucumis oryzae</name>
    <dbReference type="NCBI Taxonomy" id="1632867"/>
    <lineage>
        <taxon>Bacteria</taxon>
        <taxon>Pseudomonadati</taxon>
        <taxon>Pseudomonadota</taxon>
        <taxon>Gammaproteobacteria</taxon>
        <taxon>Methylococcales</taxon>
        <taxon>Methylococcaceae</taxon>
        <taxon>Methylocucumis</taxon>
    </lineage>
</organism>
<comment type="caution">
    <text evidence="1">The sequence shown here is derived from an EMBL/GenBank/DDBJ whole genome shotgun (WGS) entry which is preliminary data.</text>
</comment>
<accession>A0A0F3IPA6</accession>
<dbReference type="PATRIC" id="fig|1632867.3.peg.4178"/>
<evidence type="ECO:0008006" key="3">
    <source>
        <dbReference type="Google" id="ProtNLM"/>
    </source>
</evidence>
<name>A0A0F3IPA6_9GAMM</name>
<dbReference type="EMBL" id="LAJX01000039">
    <property type="protein sequence ID" value="KJV07434.1"/>
    <property type="molecule type" value="Genomic_DNA"/>
</dbReference>